<feature type="transmembrane region" description="Helical" evidence="1">
    <location>
        <begin position="21"/>
        <end position="54"/>
    </location>
</feature>
<accession>A0AAV0U2Y9</accession>
<keyword evidence="1" id="KW-0812">Transmembrane</keyword>
<evidence type="ECO:0000313" key="2">
    <source>
        <dbReference type="EMBL" id="CAI5730230.1"/>
    </source>
</evidence>
<keyword evidence="3" id="KW-1185">Reference proteome</keyword>
<reference evidence="2" key="1">
    <citation type="submission" date="2022-12" db="EMBL/GenBank/DDBJ databases">
        <authorList>
            <person name="Webb A."/>
        </authorList>
    </citation>
    <scope>NUCLEOTIDE SEQUENCE</scope>
    <source>
        <strain evidence="2">Hp1</strain>
    </source>
</reference>
<keyword evidence="1" id="KW-1133">Transmembrane helix</keyword>
<dbReference type="EMBL" id="CANTFL010001020">
    <property type="protein sequence ID" value="CAI5730230.1"/>
    <property type="molecule type" value="Genomic_DNA"/>
</dbReference>
<proteinExistence type="predicted"/>
<dbReference type="Proteomes" id="UP001162031">
    <property type="component" value="Unassembled WGS sequence"/>
</dbReference>
<protein>
    <recommendedName>
        <fullName evidence="4">Transmembrane protein</fullName>
    </recommendedName>
</protein>
<evidence type="ECO:0000313" key="3">
    <source>
        <dbReference type="Proteomes" id="UP001162031"/>
    </source>
</evidence>
<comment type="caution">
    <text evidence="2">The sequence shown here is derived from an EMBL/GenBank/DDBJ whole genome shotgun (WGS) entry which is preliminary data.</text>
</comment>
<keyword evidence="1" id="KW-0472">Membrane</keyword>
<organism evidence="2 3">
    <name type="scientific">Hyaloperonospora brassicae</name>
    <name type="common">Brassica downy mildew</name>
    <name type="synonym">Peronospora brassicae</name>
    <dbReference type="NCBI Taxonomy" id="162125"/>
    <lineage>
        <taxon>Eukaryota</taxon>
        <taxon>Sar</taxon>
        <taxon>Stramenopiles</taxon>
        <taxon>Oomycota</taxon>
        <taxon>Peronosporomycetes</taxon>
        <taxon>Peronosporales</taxon>
        <taxon>Peronosporaceae</taxon>
        <taxon>Hyaloperonospora</taxon>
    </lineage>
</organism>
<name>A0AAV0U2Y9_HYABA</name>
<evidence type="ECO:0008006" key="4">
    <source>
        <dbReference type="Google" id="ProtNLM"/>
    </source>
</evidence>
<sequence length="320" mass="34675">MRQRTSPKTLQQQQRKGETGAPIVVGFAVSSVLFSGALLFCGALLVVVGIALLHCSNGKAKQQRLSLASVVHRLLALRRSALDYSLTLSIAPRDERCQTQSKVPRIAAAAPLTVVSQKVETATMASKPENLQLGQKNETTALASSASIATRDVLPRIRRLKEQHRKQKAKQDNVTSSALTTSVKAVHVRTGSKKMQPVKAKGFAMAPKAVQEIGPDQELAETVFSPEEVSPSSQPTVPTHVGVAVYHWYDGTELFADIELDPISKPARLASLSSQRFKSEGNAELRLMLDELDAIRLELDPAMARCTSLLDGGKEAKELH</sequence>
<evidence type="ECO:0000256" key="1">
    <source>
        <dbReference type="SAM" id="Phobius"/>
    </source>
</evidence>
<gene>
    <name evidence="2" type="ORF">HBR001_LOCUS4782</name>
</gene>
<dbReference type="AlphaFoldDB" id="A0AAV0U2Y9"/>